<reference evidence="1" key="1">
    <citation type="submission" date="2021-02" db="EMBL/GenBank/DDBJ databases">
        <authorList>
            <person name="Nowell W R."/>
        </authorList>
    </citation>
    <scope>NUCLEOTIDE SEQUENCE</scope>
</reference>
<evidence type="ECO:0000313" key="2">
    <source>
        <dbReference type="EMBL" id="CAF4749530.1"/>
    </source>
</evidence>
<dbReference type="EMBL" id="CAJNOW010006375">
    <property type="protein sequence ID" value="CAF1482437.1"/>
    <property type="molecule type" value="Genomic_DNA"/>
</dbReference>
<dbReference type="EMBL" id="CAJOBI010325743">
    <property type="protein sequence ID" value="CAF5191664.1"/>
    <property type="molecule type" value="Genomic_DNA"/>
</dbReference>
<name>A0A815RTZ0_9BILA</name>
<gene>
    <name evidence="3" type="ORF">BYL167_LOCUS60407</name>
    <name evidence="2" type="ORF">GIL414_LOCUS45088</name>
    <name evidence="1" type="ORF">KQP761_LOCUS13639</name>
    <name evidence="4" type="ORF">SMN809_LOCUS72462</name>
</gene>
<dbReference type="EMBL" id="CAJOBH010230477">
    <property type="protein sequence ID" value="CAF5069634.1"/>
    <property type="molecule type" value="Genomic_DNA"/>
</dbReference>
<evidence type="ECO:0000313" key="4">
    <source>
        <dbReference type="EMBL" id="CAF5191664.1"/>
    </source>
</evidence>
<organism evidence="1 5">
    <name type="scientific">Rotaria magnacalcarata</name>
    <dbReference type="NCBI Taxonomy" id="392030"/>
    <lineage>
        <taxon>Eukaryota</taxon>
        <taxon>Metazoa</taxon>
        <taxon>Spiralia</taxon>
        <taxon>Gnathifera</taxon>
        <taxon>Rotifera</taxon>
        <taxon>Eurotatoria</taxon>
        <taxon>Bdelloidea</taxon>
        <taxon>Philodinida</taxon>
        <taxon>Philodinidae</taxon>
        <taxon>Rotaria</taxon>
    </lineage>
</organism>
<evidence type="ECO:0000313" key="5">
    <source>
        <dbReference type="Proteomes" id="UP000663834"/>
    </source>
</evidence>
<dbReference type="Proteomes" id="UP000676336">
    <property type="component" value="Unassembled WGS sequence"/>
</dbReference>
<proteinExistence type="predicted"/>
<evidence type="ECO:0000313" key="3">
    <source>
        <dbReference type="EMBL" id="CAF5069634.1"/>
    </source>
</evidence>
<dbReference type="Proteomes" id="UP000663834">
    <property type="component" value="Unassembled WGS sequence"/>
</dbReference>
<accession>A0A815RTZ0</accession>
<protein>
    <submittedName>
        <fullName evidence="1">Uncharacterized protein</fullName>
    </submittedName>
</protein>
<sequence length="157" mass="18320">MLKKFLETQQKRLPGSNVIPALLIRPAELALFMTDLIHVINQARDPNPDELIGQCLLKRFSDEIIKTEAEFQEKFFAKVASYAKSKIDEKDTKFNPDTVKTELEQERRNLIENYIEKMWDLAKNRIYNSNSILLSSQSLQNCIEEAQVRLNSYRDPE</sequence>
<evidence type="ECO:0000313" key="1">
    <source>
        <dbReference type="EMBL" id="CAF1482437.1"/>
    </source>
</evidence>
<dbReference type="AlphaFoldDB" id="A0A815RTZ0"/>
<dbReference type="Proteomes" id="UP000681967">
    <property type="component" value="Unassembled WGS sequence"/>
</dbReference>
<comment type="caution">
    <text evidence="1">The sequence shown here is derived from an EMBL/GenBank/DDBJ whole genome shotgun (WGS) entry which is preliminary data.</text>
</comment>
<dbReference type="EMBL" id="CAJOBJ010137743">
    <property type="protein sequence ID" value="CAF4749530.1"/>
    <property type="molecule type" value="Genomic_DNA"/>
</dbReference>
<dbReference type="Proteomes" id="UP000681720">
    <property type="component" value="Unassembled WGS sequence"/>
</dbReference>